<dbReference type="BioCyc" id="HINF375063:G119K-1308-MONOMER"/>
<proteinExistence type="predicted"/>
<dbReference type="InterPro" id="IPR005068">
    <property type="entry name" value="Phage_lambda_Stf-r2"/>
</dbReference>
<evidence type="ECO:0000313" key="1">
    <source>
        <dbReference type="EMBL" id="EDK13842.1"/>
    </source>
</evidence>
<accession>A4NYB8</accession>
<dbReference type="GO" id="GO:0046718">
    <property type="term" value="P:symbiont entry into host cell"/>
    <property type="evidence" value="ECO:0007669"/>
    <property type="project" value="InterPro"/>
</dbReference>
<evidence type="ECO:0000313" key="2">
    <source>
        <dbReference type="Proteomes" id="UP000005596"/>
    </source>
</evidence>
<organism evidence="1 2">
    <name type="scientific">Haemophilus influenzae 22.4-21</name>
    <dbReference type="NCBI Taxonomy" id="375063"/>
    <lineage>
        <taxon>Bacteria</taxon>
        <taxon>Pseudomonadati</taxon>
        <taxon>Pseudomonadota</taxon>
        <taxon>Gammaproteobacteria</taxon>
        <taxon>Pasteurellales</taxon>
        <taxon>Pasteurellaceae</taxon>
        <taxon>Haemophilus</taxon>
    </lineage>
</organism>
<dbReference type="GO" id="GO:0019062">
    <property type="term" value="P:virion attachment to host cell"/>
    <property type="evidence" value="ECO:0007669"/>
    <property type="project" value="InterPro"/>
</dbReference>
<dbReference type="EMBL" id="AAZJ01000006">
    <property type="protein sequence ID" value="EDK13842.1"/>
    <property type="molecule type" value="Genomic_DNA"/>
</dbReference>
<reference evidence="1 2" key="1">
    <citation type="journal article" date="2007" name="Genome Biol.">
        <title>Characterization and modeling of the Haemophilus influenzae core and supragenomes based on the complete genomic sequences of Rd and 12 clinical nontypeable strains.</title>
        <authorList>
            <person name="Hogg J.S."/>
            <person name="Hu F.Z."/>
            <person name="Janto B."/>
            <person name="Boissy R."/>
            <person name="Hayes J."/>
            <person name="Keefe R."/>
            <person name="Post J.C."/>
            <person name="Ehrlich G.D."/>
        </authorList>
    </citation>
    <scope>NUCLEOTIDE SEQUENCE [LARGE SCALE GENOMIC DNA]</scope>
    <source>
        <strain evidence="1 2">22.4-21</strain>
    </source>
</reference>
<sequence length="118" mass="12834">MKAFLHHLQNEAKLIISLTYCVDGEFALNEIARATLQQYGIVQLSSATNSDSETEAATSKAVKTAYDKAVEAKTTADGKVGLNGNESINGEKTFENRIVAKEISVFQTARIMLHAETI</sequence>
<dbReference type="Pfam" id="PF03406">
    <property type="entry name" value="Phage_fiber_2"/>
    <property type="match status" value="1"/>
</dbReference>
<gene>
    <name evidence="1" type="ORF">CGSHiR3021_05037</name>
</gene>
<name>A4NYB8_HAEIF</name>
<dbReference type="Proteomes" id="UP000005596">
    <property type="component" value="Unassembled WGS sequence"/>
</dbReference>
<protein>
    <submittedName>
        <fullName evidence="1">Tail fibre protein/phosphomannomutase</fullName>
    </submittedName>
</protein>
<dbReference type="AlphaFoldDB" id="A4NYB8"/>